<dbReference type="STRING" id="279058.LT85_0333"/>
<dbReference type="HOGENOM" id="CLU_3024231_0_0_4"/>
<keyword evidence="2" id="KW-1185">Reference proteome</keyword>
<sequence>MELSLKSLLPLSPVTLSLGSLSVEQAAALRSNAAAEIRMEILETNLTVIIGISVL</sequence>
<name>A0A0A1F440_9BURK</name>
<dbReference type="KEGG" id="care:LT85_0333"/>
<evidence type="ECO:0000313" key="2">
    <source>
        <dbReference type="Proteomes" id="UP000030302"/>
    </source>
</evidence>
<proteinExistence type="predicted"/>
<evidence type="ECO:0000313" key="1">
    <source>
        <dbReference type="EMBL" id="AIY39493.1"/>
    </source>
</evidence>
<reference evidence="2" key="1">
    <citation type="journal article" date="2014" name="Soil Biol. Biochem.">
        <title>Structure and function of bacterial communities in ageing soils: Insights from the Mendocino ecological staircase.</title>
        <authorList>
            <person name="Uroz S."/>
            <person name="Tech J.J."/>
            <person name="Sawaya N.A."/>
            <person name="Frey-Klett P."/>
            <person name="Leveau J.H.J."/>
        </authorList>
    </citation>
    <scope>NUCLEOTIDE SEQUENCE [LARGE SCALE GENOMIC DNA]</scope>
    <source>
        <strain evidence="2">Cal35</strain>
    </source>
</reference>
<dbReference type="Proteomes" id="UP000030302">
    <property type="component" value="Chromosome"/>
</dbReference>
<dbReference type="AlphaFoldDB" id="A0A0A1F440"/>
<dbReference type="EMBL" id="CP009962">
    <property type="protein sequence ID" value="AIY39493.1"/>
    <property type="molecule type" value="Genomic_DNA"/>
</dbReference>
<organism evidence="1 2">
    <name type="scientific">Collimonas arenae</name>
    <dbReference type="NCBI Taxonomy" id="279058"/>
    <lineage>
        <taxon>Bacteria</taxon>
        <taxon>Pseudomonadati</taxon>
        <taxon>Pseudomonadota</taxon>
        <taxon>Betaproteobacteria</taxon>
        <taxon>Burkholderiales</taxon>
        <taxon>Oxalobacteraceae</taxon>
        <taxon>Collimonas</taxon>
    </lineage>
</organism>
<accession>A0A0A1F440</accession>
<protein>
    <submittedName>
        <fullName evidence="1">Uncharacterized protein</fullName>
    </submittedName>
</protein>
<gene>
    <name evidence="1" type="ORF">LT85_0333</name>
</gene>